<reference evidence="1" key="1">
    <citation type="journal article" date="2020" name="mSystems">
        <title>Genome- and Community-Level Interaction Insights into Carbon Utilization and Element Cycling Functions of Hydrothermarchaeota in Hydrothermal Sediment.</title>
        <authorList>
            <person name="Zhou Z."/>
            <person name="Liu Y."/>
            <person name="Xu W."/>
            <person name="Pan J."/>
            <person name="Luo Z.H."/>
            <person name="Li M."/>
        </authorList>
    </citation>
    <scope>NUCLEOTIDE SEQUENCE [LARGE SCALE GENOMIC DNA]</scope>
    <source>
        <strain evidence="1">SpSt-914</strain>
    </source>
</reference>
<sequence length="268" mass="29688">MNRNDVRFRLLIILIPGIIISSPNSPYPPVIGNTFNSVSLTINESPELELGPDQNDQLTPGAIKNFQLFVLLKTDSGAIVELRLPDSHSNWRCQLNDSAGTAPLTDTDGDGTLDLGFVFPGKNTYFTIQVQAPTELTGDTAHLTAFSTIITAFLDTDTLIRDTARLNIKLLPGISIHNFPNPVTNQTIFVIGLPADGKISLAVFNRAGERISTLLQHEPVAAGVQFYTWNCCNDRNQPVVPGTYYYLLEYWYRNQVQRIKKVLVVQGQ</sequence>
<dbReference type="EMBL" id="DTMZ01000037">
    <property type="protein sequence ID" value="HGD12800.1"/>
    <property type="molecule type" value="Genomic_DNA"/>
</dbReference>
<proteinExistence type="predicted"/>
<gene>
    <name evidence="1" type="ORF">ENX16_01765</name>
</gene>
<protein>
    <recommendedName>
        <fullName evidence="2">FlgD Ig-like domain-containing protein</fullName>
    </recommendedName>
</protein>
<dbReference type="Gene3D" id="2.60.40.4070">
    <property type="match status" value="1"/>
</dbReference>
<organism evidence="1">
    <name type="scientific">candidate division WOR-3 bacterium</name>
    <dbReference type="NCBI Taxonomy" id="2052148"/>
    <lineage>
        <taxon>Bacteria</taxon>
        <taxon>Bacteria division WOR-3</taxon>
    </lineage>
</organism>
<evidence type="ECO:0000313" key="1">
    <source>
        <dbReference type="EMBL" id="HGD12800.1"/>
    </source>
</evidence>
<comment type="caution">
    <text evidence="1">The sequence shown here is derived from an EMBL/GenBank/DDBJ whole genome shotgun (WGS) entry which is preliminary data.</text>
</comment>
<name>A0A7V3UZC2_UNCW3</name>
<dbReference type="AlphaFoldDB" id="A0A7V3UZC2"/>
<evidence type="ECO:0008006" key="2">
    <source>
        <dbReference type="Google" id="ProtNLM"/>
    </source>
</evidence>
<accession>A0A7V3UZC2</accession>